<dbReference type="EMBL" id="NVQR01000133">
    <property type="protein sequence ID" value="PCH59120.1"/>
    <property type="molecule type" value="Genomic_DNA"/>
</dbReference>
<dbReference type="AlphaFoldDB" id="A0A2A4MGX3"/>
<dbReference type="Proteomes" id="UP000218172">
    <property type="component" value="Unassembled WGS sequence"/>
</dbReference>
<dbReference type="InterPro" id="IPR006091">
    <property type="entry name" value="Acyl-CoA_Oxase/DH_mid-dom"/>
</dbReference>
<dbReference type="Gene3D" id="1.10.540.10">
    <property type="entry name" value="Acyl-CoA dehydrogenase/oxidase, N-terminal domain"/>
    <property type="match status" value="1"/>
</dbReference>
<evidence type="ECO:0000256" key="6">
    <source>
        <dbReference type="RuleBase" id="RU362125"/>
    </source>
</evidence>
<dbReference type="Pfam" id="PF00441">
    <property type="entry name" value="Acyl-CoA_dh_1"/>
    <property type="match status" value="1"/>
</dbReference>
<evidence type="ECO:0000256" key="2">
    <source>
        <dbReference type="ARBA" id="ARBA00009347"/>
    </source>
</evidence>
<dbReference type="PANTHER" id="PTHR43292:SF3">
    <property type="entry name" value="ACYL-COA DEHYDROGENASE FADE29"/>
    <property type="match status" value="1"/>
</dbReference>
<dbReference type="GO" id="GO:0005886">
    <property type="term" value="C:plasma membrane"/>
    <property type="evidence" value="ECO:0007669"/>
    <property type="project" value="TreeGrafter"/>
</dbReference>
<evidence type="ECO:0000256" key="4">
    <source>
        <dbReference type="ARBA" id="ARBA00022827"/>
    </source>
</evidence>
<keyword evidence="4 6" id="KW-0274">FAD</keyword>
<dbReference type="SUPFAM" id="SSF56645">
    <property type="entry name" value="Acyl-CoA dehydrogenase NM domain-like"/>
    <property type="match status" value="1"/>
</dbReference>
<dbReference type="SUPFAM" id="SSF47203">
    <property type="entry name" value="Acyl-CoA dehydrogenase C-terminal domain-like"/>
    <property type="match status" value="1"/>
</dbReference>
<feature type="domain" description="Acyl-CoA oxidase/dehydrogenase middle" evidence="8">
    <location>
        <begin position="129"/>
        <end position="223"/>
    </location>
</feature>
<dbReference type="GO" id="GO:0016627">
    <property type="term" value="F:oxidoreductase activity, acting on the CH-CH group of donors"/>
    <property type="evidence" value="ECO:0007669"/>
    <property type="project" value="InterPro"/>
</dbReference>
<evidence type="ECO:0000256" key="5">
    <source>
        <dbReference type="ARBA" id="ARBA00023002"/>
    </source>
</evidence>
<dbReference type="Pfam" id="PF02771">
    <property type="entry name" value="Acyl-CoA_dh_N"/>
    <property type="match status" value="1"/>
</dbReference>
<dbReference type="InterPro" id="IPR036250">
    <property type="entry name" value="AcylCo_DH-like_C"/>
</dbReference>
<dbReference type="InterPro" id="IPR009075">
    <property type="entry name" value="AcylCo_DH/oxidase_C"/>
</dbReference>
<dbReference type="FunFam" id="2.40.110.10:FF:000011">
    <property type="entry name" value="Acyl-CoA dehydrogenase FadE34"/>
    <property type="match status" value="1"/>
</dbReference>
<dbReference type="Gene3D" id="1.20.140.10">
    <property type="entry name" value="Butyryl-CoA Dehydrogenase, subunit A, domain 3"/>
    <property type="match status" value="1"/>
</dbReference>
<dbReference type="Gene3D" id="2.40.110.10">
    <property type="entry name" value="Butyryl-CoA Dehydrogenase, subunit A, domain 2"/>
    <property type="match status" value="1"/>
</dbReference>
<dbReference type="GO" id="GO:0050660">
    <property type="term" value="F:flavin adenine dinucleotide binding"/>
    <property type="evidence" value="ECO:0007669"/>
    <property type="project" value="InterPro"/>
</dbReference>
<dbReference type="InterPro" id="IPR037069">
    <property type="entry name" value="AcylCoA_DH/ox_N_sf"/>
</dbReference>
<comment type="similarity">
    <text evidence="2 6">Belongs to the acyl-CoA dehydrogenase family.</text>
</comment>
<comment type="cofactor">
    <cofactor evidence="1 6">
        <name>FAD</name>
        <dbReference type="ChEBI" id="CHEBI:57692"/>
    </cofactor>
</comment>
<organism evidence="10 11">
    <name type="scientific">SAR86 cluster bacterium</name>
    <dbReference type="NCBI Taxonomy" id="2030880"/>
    <lineage>
        <taxon>Bacteria</taxon>
        <taxon>Pseudomonadati</taxon>
        <taxon>Pseudomonadota</taxon>
        <taxon>Gammaproteobacteria</taxon>
        <taxon>SAR86 cluster</taxon>
    </lineage>
</organism>
<reference evidence="11" key="1">
    <citation type="submission" date="2017-08" db="EMBL/GenBank/DDBJ databases">
        <title>A dynamic microbial community with high functional redundancy inhabits the cold, oxic subseafloor aquifer.</title>
        <authorList>
            <person name="Tully B.J."/>
            <person name="Wheat C.G."/>
            <person name="Glazer B.T."/>
            <person name="Huber J.A."/>
        </authorList>
    </citation>
    <scope>NUCLEOTIDE SEQUENCE [LARGE SCALE GENOMIC DNA]</scope>
</reference>
<evidence type="ECO:0000259" key="7">
    <source>
        <dbReference type="Pfam" id="PF00441"/>
    </source>
</evidence>
<evidence type="ECO:0000256" key="3">
    <source>
        <dbReference type="ARBA" id="ARBA00022630"/>
    </source>
</evidence>
<evidence type="ECO:0000259" key="9">
    <source>
        <dbReference type="Pfam" id="PF02771"/>
    </source>
</evidence>
<name>A0A2A4MGX3_9GAMM</name>
<keyword evidence="3 6" id="KW-0285">Flavoprotein</keyword>
<sequence length="424" mass="46454">MDNSQAFRDSARQWLEENCPPSMRTPMVQDEIVWGGRNAVFKNPESKVWLEKMAAKGWTCPTWPSEFGGGGLSRDEAIVLSQELGRINARPALTSFGISMLGPVVLESATHAQKLDFLPKIVRGEIRWCQGYSEPGAGSDLASLATKAELQGDYYLINGSKVWTSYADKADWIFCLVRTDFDVAKHAGISFILFDMKTEGVSTKPIKLISGNSPFCETFFDDVKVPVSNLVGELNGGWSIAKRLLQHERTMISSFGLASGQSDRGGTTSTVASLEGAAMHYRGDVDKISDAVLRDQIARFKIDSDAFAFTSQRSLLETKQGQGPNATSSMLKNYGCELNKRRYELMLQAMGRQSLGWEGEGFEADELQITREWLRSKANSIEGGTSEIQLNVIAKRVLGLPDILSLVKTASSKKSEGGNHGIGA</sequence>
<gene>
    <name evidence="10" type="ORF">COC19_07560</name>
</gene>
<dbReference type="PANTHER" id="PTHR43292">
    <property type="entry name" value="ACYL-COA DEHYDROGENASE"/>
    <property type="match status" value="1"/>
</dbReference>
<evidence type="ECO:0000259" key="8">
    <source>
        <dbReference type="Pfam" id="PF02770"/>
    </source>
</evidence>
<accession>A0A2A4MGX3</accession>
<feature type="domain" description="Acyl-CoA dehydrogenase/oxidase N-terminal" evidence="9">
    <location>
        <begin position="3"/>
        <end position="125"/>
    </location>
</feature>
<protein>
    <submittedName>
        <fullName evidence="10">Acyl-CoA dehydrogenase</fullName>
    </submittedName>
</protein>
<feature type="domain" description="Acyl-CoA dehydrogenase/oxidase C-terminal" evidence="7">
    <location>
        <begin position="235"/>
        <end position="398"/>
    </location>
</feature>
<comment type="caution">
    <text evidence="10">The sequence shown here is derived from an EMBL/GenBank/DDBJ whole genome shotgun (WGS) entry which is preliminary data.</text>
</comment>
<dbReference type="InterPro" id="IPR013786">
    <property type="entry name" value="AcylCoA_DH/ox_N"/>
</dbReference>
<dbReference type="InterPro" id="IPR052161">
    <property type="entry name" value="Mycobact_Acyl-CoA_DH"/>
</dbReference>
<evidence type="ECO:0000313" key="11">
    <source>
        <dbReference type="Proteomes" id="UP000218172"/>
    </source>
</evidence>
<proteinExistence type="inferred from homology"/>
<dbReference type="Pfam" id="PF02770">
    <property type="entry name" value="Acyl-CoA_dh_M"/>
    <property type="match status" value="1"/>
</dbReference>
<dbReference type="InterPro" id="IPR046373">
    <property type="entry name" value="Acyl-CoA_Oxase/DH_mid-dom_sf"/>
</dbReference>
<evidence type="ECO:0000313" key="10">
    <source>
        <dbReference type="EMBL" id="PCH59120.1"/>
    </source>
</evidence>
<dbReference type="InterPro" id="IPR009100">
    <property type="entry name" value="AcylCoA_DH/oxidase_NM_dom_sf"/>
</dbReference>
<keyword evidence="5 6" id="KW-0560">Oxidoreductase</keyword>
<evidence type="ECO:0000256" key="1">
    <source>
        <dbReference type="ARBA" id="ARBA00001974"/>
    </source>
</evidence>